<evidence type="ECO:0000313" key="1">
    <source>
        <dbReference type="EMBL" id="MBV6289074.1"/>
    </source>
</evidence>
<name>A0A9Q2XMM0_9PSED</name>
<reference evidence="1" key="2">
    <citation type="journal article" date="2023" name="Plant Pathol.">
        <title>Dismantling and reorganizing Pseudomonas marginalis sensu#lato.</title>
        <authorList>
            <person name="Sawada H."/>
            <person name="Fujikawa T."/>
            <person name="Satou M."/>
        </authorList>
    </citation>
    <scope>NUCLEOTIDE SEQUENCE</scope>
    <source>
        <strain evidence="1">MAFF 301350</strain>
    </source>
</reference>
<organism evidence="1 2">
    <name type="scientific">Pseudomonas aegrilactucae</name>
    <dbReference type="NCBI Taxonomy" id="2854028"/>
    <lineage>
        <taxon>Bacteria</taxon>
        <taxon>Pseudomonadati</taxon>
        <taxon>Pseudomonadota</taxon>
        <taxon>Gammaproteobacteria</taxon>
        <taxon>Pseudomonadales</taxon>
        <taxon>Pseudomonadaceae</taxon>
        <taxon>Pseudomonas</taxon>
    </lineage>
</organism>
<evidence type="ECO:0000313" key="2">
    <source>
        <dbReference type="Proteomes" id="UP001106592"/>
    </source>
</evidence>
<sequence>MDASFETLTAAEQQALDEKLGFIKSDRVIVIADSSAEKAGLTWLNSSSASTRIGVNYRVGNNLLPGDELKRWKYIYLKAKSGEGGWFHLRVDRSGGDVTLYGIEVVQDEYNGFPVADIFEHSSVRSVFPASPSKGVAFDIYGGN</sequence>
<comment type="caution">
    <text evidence="1">The sequence shown here is derived from an EMBL/GenBank/DDBJ whole genome shotgun (WGS) entry which is preliminary data.</text>
</comment>
<dbReference type="EMBL" id="JAHTBI010000070">
    <property type="protein sequence ID" value="MBV6289074.1"/>
    <property type="molecule type" value="Genomic_DNA"/>
</dbReference>
<gene>
    <name evidence="1" type="ORF">KUO17_18935</name>
</gene>
<accession>A0A9Q2XMM0</accession>
<proteinExistence type="predicted"/>
<keyword evidence="2" id="KW-1185">Reference proteome</keyword>
<dbReference type="AlphaFoldDB" id="A0A9Q2XMM0"/>
<dbReference type="RefSeq" id="WP_217977049.1">
    <property type="nucleotide sequence ID" value="NZ_JAHTBI010000070.1"/>
</dbReference>
<dbReference type="Proteomes" id="UP001106592">
    <property type="component" value="Unassembled WGS sequence"/>
</dbReference>
<reference evidence="1" key="1">
    <citation type="journal article" date="2022" name="Int. J. Syst. Evol. Microbiol.">
        <title>Pseudomonas aegrilactucae sp. nov. and Pseudomonas morbosilactucae sp. nov., pathogens causing bacterial rot of lettuce in Japan.</title>
        <authorList>
            <person name="Sawada H."/>
            <person name="Fujikawa T."/>
            <person name="Satou M."/>
        </authorList>
    </citation>
    <scope>NUCLEOTIDE SEQUENCE</scope>
    <source>
        <strain evidence="1">MAFF 301350</strain>
    </source>
</reference>
<protein>
    <submittedName>
        <fullName evidence="1">Uncharacterized protein</fullName>
    </submittedName>
</protein>